<evidence type="ECO:0000313" key="3">
    <source>
        <dbReference type="Proteomes" id="UP000663860"/>
    </source>
</evidence>
<organism evidence="2 3">
    <name type="scientific">Adineta steineri</name>
    <dbReference type="NCBI Taxonomy" id="433720"/>
    <lineage>
        <taxon>Eukaryota</taxon>
        <taxon>Metazoa</taxon>
        <taxon>Spiralia</taxon>
        <taxon>Gnathifera</taxon>
        <taxon>Rotifera</taxon>
        <taxon>Eurotatoria</taxon>
        <taxon>Bdelloidea</taxon>
        <taxon>Adinetida</taxon>
        <taxon>Adinetidae</taxon>
        <taxon>Adineta</taxon>
    </lineage>
</organism>
<evidence type="ECO:0000313" key="2">
    <source>
        <dbReference type="EMBL" id="CAF1213709.1"/>
    </source>
</evidence>
<proteinExistence type="predicted"/>
<dbReference type="Proteomes" id="UP000663860">
    <property type="component" value="Unassembled WGS sequence"/>
</dbReference>
<reference evidence="2" key="1">
    <citation type="submission" date="2021-02" db="EMBL/GenBank/DDBJ databases">
        <authorList>
            <person name="Nowell W R."/>
        </authorList>
    </citation>
    <scope>NUCLEOTIDE SEQUENCE</scope>
</reference>
<comment type="caution">
    <text evidence="2">The sequence shown here is derived from an EMBL/GenBank/DDBJ whole genome shotgun (WGS) entry which is preliminary data.</text>
</comment>
<protein>
    <submittedName>
        <fullName evidence="2">Uncharacterized protein</fullName>
    </submittedName>
</protein>
<dbReference type="EMBL" id="CAJNOE010000434">
    <property type="protein sequence ID" value="CAF1213709.1"/>
    <property type="molecule type" value="Genomic_DNA"/>
</dbReference>
<name>A0A814XAS4_9BILA</name>
<evidence type="ECO:0000256" key="1">
    <source>
        <dbReference type="SAM" id="MobiDB-lite"/>
    </source>
</evidence>
<dbReference type="AlphaFoldDB" id="A0A814XAS4"/>
<accession>A0A814XAS4</accession>
<sequence length="91" mass="10682">MSDQPQAELSDQSQTELSDQPQTELLRRVCQHAAYIRSLYRNSSWTTYKKKSSKRKAKQTCQSNNQTKKIVRQTSLSIKKVCMIEECIFYM</sequence>
<gene>
    <name evidence="2" type="ORF">IZO911_LOCUS29318</name>
</gene>
<feature type="region of interest" description="Disordered" evidence="1">
    <location>
        <begin position="1"/>
        <end position="22"/>
    </location>
</feature>